<keyword evidence="3" id="KW-1185">Reference proteome</keyword>
<dbReference type="VEuPathDB" id="FungiDB:CC1G_11344"/>
<name>A8P8U0_COPC7</name>
<dbReference type="Proteomes" id="UP000001861">
    <property type="component" value="Unassembled WGS sequence"/>
</dbReference>
<feature type="compositionally biased region" description="Basic and acidic residues" evidence="1">
    <location>
        <begin position="41"/>
        <end position="51"/>
    </location>
</feature>
<dbReference type="KEGG" id="cci:CC1G_11344"/>
<dbReference type="OrthoDB" id="3270336at2759"/>
<gene>
    <name evidence="2" type="ORF">CC1G_11344</name>
</gene>
<dbReference type="GeneID" id="6016251"/>
<sequence>MSQSGRLQDVGGVLYYSPNCTRTLNFTGDPFAQEDVNPFQPEKHRPLERPRKPSTNDASNTTNPPKFVQKYPRFGDICEPRLWTPAFGWLAFAPIQYSDPGYPFNRLKRVPLPLILGSPEDFSYRMPENFTQSWAKLESELFGAVTKLKSKFSAAMVLPFLPWAHGYLLTFKNPRSYDRAVGSSRDWFSIWWGALSYLVAHADSKRDAFTLNSYVPQWHVELESEVDTAWIDGIWFSSICDFSFNPNRIGCIVDIVNPKPYQPTVEWFVKHGVPVWYRWGSSEIASADQRLAPPPGTLTGSPERPIGTRKQILLPHLPTTSSSPPPPDPMASKLSNFNAAWAAHCARHQRAHARIMEKETPTERQAREARAANPPVSKVRVYEWCPSESNPDTYERVAAGVKYSRDTLSLYSSKQKKFDSFCREWDCCDLFSGDDDEIDLEEWSPDDLSLPIPTSLRNKIAEAYNLRLDVDVNDGGAILEQSEGTSLSEHEETCPSAYQPLQIARGSSAIATTIVDEEQVQLVSRTDWLVNTLLEEVNSVFGLHYGFVPPLPSTPVPSEDNDKMRRNFCRLLGLTDNELKPNEYFATAHYKSAVQFMTAHSKRKTPHAGSWDLKDDVISPLKHCSRLRDLRITAIPSFDNLELVDSGQSDCVPRYYWFNFASSTKPWKLAVLNALDALFVCRLPPEFKEDEIVLTLVQKGISFRLFFPRSHLQARRYRTPSYSPLPIRPLKHKFTKIDYDSYVNTRTRILSQPHMRAALRRGGIIWRLAIATLGMGDVEKTAVGCSGLLTTRLENCEGEYVDDGLTARELDLICGAYTCIDEDTGSVAIKSWWPLARAYERSDCGENYGRWCCRREQWYIKRLEDIERGVEKFDQPLAFQEWKSAQRGLGPIRHFHNTLQSASHDFIERFLFSRANTS</sequence>
<accession>A8P8U0</accession>
<evidence type="ECO:0000313" key="2">
    <source>
        <dbReference type="EMBL" id="EAU82154.2"/>
    </source>
</evidence>
<protein>
    <submittedName>
        <fullName evidence="2">Uncharacterized protein</fullName>
    </submittedName>
</protein>
<evidence type="ECO:0000256" key="1">
    <source>
        <dbReference type="SAM" id="MobiDB-lite"/>
    </source>
</evidence>
<dbReference type="RefSeq" id="XP_001839633.2">
    <property type="nucleotide sequence ID" value="XM_001839581.2"/>
</dbReference>
<reference evidence="2 3" key="1">
    <citation type="journal article" date="2010" name="Proc. Natl. Acad. Sci. U.S.A.">
        <title>Insights into evolution of multicellular fungi from the assembled chromosomes of the mushroom Coprinopsis cinerea (Coprinus cinereus).</title>
        <authorList>
            <person name="Stajich J.E."/>
            <person name="Wilke S.K."/>
            <person name="Ahren D."/>
            <person name="Au C.H."/>
            <person name="Birren B.W."/>
            <person name="Borodovsky M."/>
            <person name="Burns C."/>
            <person name="Canback B."/>
            <person name="Casselton L.A."/>
            <person name="Cheng C.K."/>
            <person name="Deng J."/>
            <person name="Dietrich F.S."/>
            <person name="Fargo D.C."/>
            <person name="Farman M.L."/>
            <person name="Gathman A.C."/>
            <person name="Goldberg J."/>
            <person name="Guigo R."/>
            <person name="Hoegger P.J."/>
            <person name="Hooker J.B."/>
            <person name="Huggins A."/>
            <person name="James T.Y."/>
            <person name="Kamada T."/>
            <person name="Kilaru S."/>
            <person name="Kodira C."/>
            <person name="Kues U."/>
            <person name="Kupfer D."/>
            <person name="Kwan H.S."/>
            <person name="Lomsadze A."/>
            <person name="Li W."/>
            <person name="Lilly W.W."/>
            <person name="Ma L.J."/>
            <person name="Mackey A.J."/>
            <person name="Manning G."/>
            <person name="Martin F."/>
            <person name="Muraguchi H."/>
            <person name="Natvig D.O."/>
            <person name="Palmerini H."/>
            <person name="Ramesh M.A."/>
            <person name="Rehmeyer C.J."/>
            <person name="Roe B.A."/>
            <person name="Shenoy N."/>
            <person name="Stanke M."/>
            <person name="Ter-Hovhannisyan V."/>
            <person name="Tunlid A."/>
            <person name="Velagapudi R."/>
            <person name="Vision T.J."/>
            <person name="Zeng Q."/>
            <person name="Zolan M.E."/>
            <person name="Pukkila P.J."/>
        </authorList>
    </citation>
    <scope>NUCLEOTIDE SEQUENCE [LARGE SCALE GENOMIC DNA]</scope>
    <source>
        <strain evidence="3">Okayama-7 / 130 / ATCC MYA-4618 / FGSC 9003</strain>
    </source>
</reference>
<dbReference type="HOGENOM" id="CLU_008417_1_0_1"/>
<feature type="region of interest" description="Disordered" evidence="1">
    <location>
        <begin position="31"/>
        <end position="65"/>
    </location>
</feature>
<dbReference type="EMBL" id="AACS02000011">
    <property type="protein sequence ID" value="EAU82154.2"/>
    <property type="molecule type" value="Genomic_DNA"/>
</dbReference>
<proteinExistence type="predicted"/>
<organism evidence="2 3">
    <name type="scientific">Coprinopsis cinerea (strain Okayama-7 / 130 / ATCC MYA-4618 / FGSC 9003)</name>
    <name type="common">Inky cap fungus</name>
    <name type="synonym">Hormographiella aspergillata</name>
    <dbReference type="NCBI Taxonomy" id="240176"/>
    <lineage>
        <taxon>Eukaryota</taxon>
        <taxon>Fungi</taxon>
        <taxon>Dikarya</taxon>
        <taxon>Basidiomycota</taxon>
        <taxon>Agaricomycotina</taxon>
        <taxon>Agaricomycetes</taxon>
        <taxon>Agaricomycetidae</taxon>
        <taxon>Agaricales</taxon>
        <taxon>Agaricineae</taxon>
        <taxon>Psathyrellaceae</taxon>
        <taxon>Coprinopsis</taxon>
    </lineage>
</organism>
<comment type="caution">
    <text evidence="2">The sequence shown here is derived from an EMBL/GenBank/DDBJ whole genome shotgun (WGS) entry which is preliminary data.</text>
</comment>
<feature type="compositionally biased region" description="Polar residues" evidence="1">
    <location>
        <begin position="53"/>
        <end position="64"/>
    </location>
</feature>
<dbReference type="InParanoid" id="A8P8U0"/>
<evidence type="ECO:0000313" key="3">
    <source>
        <dbReference type="Proteomes" id="UP000001861"/>
    </source>
</evidence>
<dbReference type="OMA" id="DEWDINR"/>
<dbReference type="AlphaFoldDB" id="A8P8U0"/>
<dbReference type="eggNOG" id="ENOG502T0HE">
    <property type="taxonomic scope" value="Eukaryota"/>
</dbReference>